<dbReference type="Proteomes" id="UP000192472">
    <property type="component" value="Unassembled WGS sequence"/>
</dbReference>
<evidence type="ECO:0000256" key="1">
    <source>
        <dbReference type="ARBA" id="ARBA00022722"/>
    </source>
</evidence>
<dbReference type="EMBL" id="FWYF01000005">
    <property type="protein sequence ID" value="SMD39119.1"/>
    <property type="molecule type" value="Genomic_DNA"/>
</dbReference>
<feature type="domain" description="Calcineurin-like phosphoesterase" evidence="4">
    <location>
        <begin position="7"/>
        <end position="206"/>
    </location>
</feature>
<keyword evidence="3 5" id="KW-0269">Exonuclease</keyword>
<accession>A0A1W2GR50</accession>
<sequence>MTADNISILLFSDTHIGFDHPPTNKPTKNRRRGFDFFHNFKLVIDQAIALKVDYVIHCGDVFEKHNVPAFLVDQTYAQFLRLANDDIQVFIVPGNHERSVLPPSLFLNHPNIHLFDNPKTYTLPGLSISGFPYFKGDVRTLFPTLKNTFENNINKDDFNILCVHHAIDGVKAGFNFFEFKNRKDTLNIKDLPGSFDMILSGHIHKYQILQTQSKSGQTIPIVYSGSTERTMFDEINEIKGYHTLNIKDKSFDHQFHPIETRPMYSIDLKTESLTVDSLPGFLAERMKDFEKDAIVQIIAKSEDILFELSSLRTDGFFSSSMNVMISGFSTLYKRKGD</sequence>
<dbReference type="InterPro" id="IPR050535">
    <property type="entry name" value="DNA_Repair-Maintenance_Comp"/>
</dbReference>
<dbReference type="SUPFAM" id="SSF56300">
    <property type="entry name" value="Metallo-dependent phosphatases"/>
    <property type="match status" value="1"/>
</dbReference>
<dbReference type="Gene3D" id="3.60.21.10">
    <property type="match status" value="1"/>
</dbReference>
<dbReference type="InterPro" id="IPR004843">
    <property type="entry name" value="Calcineurin-like_PHP"/>
</dbReference>
<dbReference type="Pfam" id="PF00149">
    <property type="entry name" value="Metallophos"/>
    <property type="match status" value="1"/>
</dbReference>
<dbReference type="InterPro" id="IPR029052">
    <property type="entry name" value="Metallo-depent_PP-like"/>
</dbReference>
<dbReference type="PANTHER" id="PTHR30337">
    <property type="entry name" value="COMPONENT OF ATP-DEPENDENT DSDNA EXONUCLEASE"/>
    <property type="match status" value="1"/>
</dbReference>
<dbReference type="AlphaFoldDB" id="A0A1W2GR50"/>
<dbReference type="STRING" id="692418.SAMN04488029_4052"/>
<evidence type="ECO:0000256" key="3">
    <source>
        <dbReference type="ARBA" id="ARBA00022839"/>
    </source>
</evidence>
<name>A0A1W2GR50_REIFA</name>
<evidence type="ECO:0000256" key="2">
    <source>
        <dbReference type="ARBA" id="ARBA00022801"/>
    </source>
</evidence>
<dbReference type="GO" id="GO:0004527">
    <property type="term" value="F:exonuclease activity"/>
    <property type="evidence" value="ECO:0007669"/>
    <property type="project" value="UniProtKB-KW"/>
</dbReference>
<evidence type="ECO:0000259" key="4">
    <source>
        <dbReference type="Pfam" id="PF00149"/>
    </source>
</evidence>
<keyword evidence="1" id="KW-0540">Nuclease</keyword>
<keyword evidence="6" id="KW-1185">Reference proteome</keyword>
<evidence type="ECO:0000313" key="5">
    <source>
        <dbReference type="EMBL" id="SMD39119.1"/>
    </source>
</evidence>
<proteinExistence type="predicted"/>
<protein>
    <submittedName>
        <fullName evidence="5">DNA repair exonuclease SbcCD nuclease subunit</fullName>
    </submittedName>
</protein>
<keyword evidence="2" id="KW-0378">Hydrolase</keyword>
<dbReference type="PANTHER" id="PTHR30337:SF0">
    <property type="entry name" value="NUCLEASE SBCCD SUBUNIT D"/>
    <property type="match status" value="1"/>
</dbReference>
<gene>
    <name evidence="5" type="ORF">SAMN04488029_4052</name>
</gene>
<evidence type="ECO:0000313" key="6">
    <source>
        <dbReference type="Proteomes" id="UP000192472"/>
    </source>
</evidence>
<organism evidence="5 6">
    <name type="scientific">Reichenbachiella faecimaris</name>
    <dbReference type="NCBI Taxonomy" id="692418"/>
    <lineage>
        <taxon>Bacteria</taxon>
        <taxon>Pseudomonadati</taxon>
        <taxon>Bacteroidota</taxon>
        <taxon>Cytophagia</taxon>
        <taxon>Cytophagales</taxon>
        <taxon>Reichenbachiellaceae</taxon>
        <taxon>Reichenbachiella</taxon>
    </lineage>
</organism>
<dbReference type="InterPro" id="IPR041796">
    <property type="entry name" value="Mre11_N"/>
</dbReference>
<dbReference type="CDD" id="cd00840">
    <property type="entry name" value="MPP_Mre11_N"/>
    <property type="match status" value="1"/>
</dbReference>
<dbReference type="RefSeq" id="WP_176214860.1">
    <property type="nucleotide sequence ID" value="NZ_FWYF01000005.1"/>
</dbReference>
<reference evidence="5 6" key="1">
    <citation type="submission" date="2017-04" db="EMBL/GenBank/DDBJ databases">
        <authorList>
            <person name="Afonso C.L."/>
            <person name="Miller P.J."/>
            <person name="Scott M.A."/>
            <person name="Spackman E."/>
            <person name="Goraichik I."/>
            <person name="Dimitrov K.M."/>
            <person name="Suarez D.L."/>
            <person name="Swayne D.E."/>
        </authorList>
    </citation>
    <scope>NUCLEOTIDE SEQUENCE [LARGE SCALE GENOMIC DNA]</scope>
    <source>
        <strain evidence="5 6">DSM 26133</strain>
    </source>
</reference>